<evidence type="ECO:0000313" key="3">
    <source>
        <dbReference type="EMBL" id="EEF58445.1"/>
    </source>
</evidence>
<keyword evidence="4" id="KW-1185">Reference proteome</keyword>
<dbReference type="RefSeq" id="WP_007417515.1">
    <property type="nucleotide sequence ID" value="NZ_ABOX02000043.1"/>
</dbReference>
<dbReference type="InterPro" id="IPR024370">
    <property type="entry name" value="PBP_domain"/>
</dbReference>
<feature type="chain" id="PRO_5002894995" description="PBP domain-containing protein" evidence="1">
    <location>
        <begin position="23"/>
        <end position="356"/>
    </location>
</feature>
<comment type="caution">
    <text evidence="3">The sequence shown here is derived from an EMBL/GenBank/DDBJ whole genome shotgun (WGS) entry which is preliminary data.</text>
</comment>
<dbReference type="STRING" id="320771.Cflav_PD1068"/>
<feature type="domain" description="PBP" evidence="2">
    <location>
        <begin position="22"/>
        <end position="299"/>
    </location>
</feature>
<evidence type="ECO:0000313" key="4">
    <source>
        <dbReference type="Proteomes" id="UP000003688"/>
    </source>
</evidence>
<dbReference type="AlphaFoldDB" id="B9XNX9"/>
<dbReference type="OrthoDB" id="195990at2"/>
<name>B9XNX9_PEDPL</name>
<dbReference type="Proteomes" id="UP000003688">
    <property type="component" value="Unassembled WGS sequence"/>
</dbReference>
<proteinExistence type="predicted"/>
<feature type="signal peptide" evidence="1">
    <location>
        <begin position="1"/>
        <end position="22"/>
    </location>
</feature>
<keyword evidence="1" id="KW-0732">Signal</keyword>
<evidence type="ECO:0000256" key="1">
    <source>
        <dbReference type="SAM" id="SignalP"/>
    </source>
</evidence>
<accession>B9XNX9</accession>
<sequence precursor="true">MNMKKIILALSAATVFATVADAQVQLTITGSTAFRSIVLDRIPTLFDTNSMSANISDPNKNQYYFSGTISNLIPTLGNQPITIRTSFSGSGSGMTAVKNGTLQPCINLDGSITNLAADLAFSDVYPASASPSIAASAFAQRVEVGVVGFVFAKNNALIGITNITREQAVLLMAASGDGGMPASYLGGIGLGAANPVYLIGRDSGSGTRISVEKDINFIGSPNLWATNGDGTYSLIAGLTSGGTVAKNIAGGTQAIGYVGLADFATITSVATALSYNGIPYSHSAVASGMYPIWGYEHLVSKIGMSANQQTLRDKLVGSITNAAYQSSAIYSNSFVRLSDMQVRRGADGGTISSLVF</sequence>
<dbReference type="SUPFAM" id="SSF53850">
    <property type="entry name" value="Periplasmic binding protein-like II"/>
    <property type="match status" value="1"/>
</dbReference>
<gene>
    <name evidence="3" type="ORF">Cflav_PD1068</name>
</gene>
<protein>
    <recommendedName>
        <fullName evidence="2">PBP domain-containing protein</fullName>
    </recommendedName>
</protein>
<dbReference type="Pfam" id="PF12849">
    <property type="entry name" value="PBP_like_2"/>
    <property type="match status" value="1"/>
</dbReference>
<organism evidence="3 4">
    <name type="scientific">Pedosphaera parvula (strain Ellin514)</name>
    <dbReference type="NCBI Taxonomy" id="320771"/>
    <lineage>
        <taxon>Bacteria</taxon>
        <taxon>Pseudomonadati</taxon>
        <taxon>Verrucomicrobiota</taxon>
        <taxon>Pedosphaerae</taxon>
        <taxon>Pedosphaerales</taxon>
        <taxon>Pedosphaeraceae</taxon>
        <taxon>Pedosphaera</taxon>
    </lineage>
</organism>
<evidence type="ECO:0000259" key="2">
    <source>
        <dbReference type="Pfam" id="PF12849"/>
    </source>
</evidence>
<dbReference type="Gene3D" id="3.40.190.10">
    <property type="entry name" value="Periplasmic binding protein-like II"/>
    <property type="match status" value="2"/>
</dbReference>
<dbReference type="EMBL" id="ABOX02000043">
    <property type="protein sequence ID" value="EEF58445.1"/>
    <property type="molecule type" value="Genomic_DNA"/>
</dbReference>
<reference evidence="3 4" key="1">
    <citation type="journal article" date="2011" name="J. Bacteriol.">
        <title>Genome sequence of 'Pedosphaera parvula' Ellin514, an aerobic Verrucomicrobial isolate from pasture soil.</title>
        <authorList>
            <person name="Kant R."/>
            <person name="van Passel M.W."/>
            <person name="Sangwan P."/>
            <person name="Palva A."/>
            <person name="Lucas S."/>
            <person name="Copeland A."/>
            <person name="Lapidus A."/>
            <person name="Glavina Del Rio T."/>
            <person name="Dalin E."/>
            <person name="Tice H."/>
            <person name="Bruce D."/>
            <person name="Goodwin L."/>
            <person name="Pitluck S."/>
            <person name="Chertkov O."/>
            <person name="Larimer F.W."/>
            <person name="Land M.L."/>
            <person name="Hauser L."/>
            <person name="Brettin T.S."/>
            <person name="Detter J.C."/>
            <person name="Han S."/>
            <person name="de Vos W.M."/>
            <person name="Janssen P.H."/>
            <person name="Smidt H."/>
        </authorList>
    </citation>
    <scope>NUCLEOTIDE SEQUENCE [LARGE SCALE GENOMIC DNA]</scope>
    <source>
        <strain evidence="3 4">Ellin514</strain>
    </source>
</reference>